<accession>A0A4R6TSI1</accession>
<dbReference type="AlphaFoldDB" id="A0A4R6TSI1"/>
<proteinExistence type="predicted"/>
<keyword evidence="3" id="KW-1185">Reference proteome</keyword>
<keyword evidence="2" id="KW-0031">Aminopeptidase</keyword>
<keyword evidence="1" id="KW-0479">Metal-binding</keyword>
<dbReference type="GO" id="GO:0004177">
    <property type="term" value="F:aminopeptidase activity"/>
    <property type="evidence" value="ECO:0007669"/>
    <property type="project" value="UniProtKB-KW"/>
</dbReference>
<dbReference type="PANTHER" id="PTHR34448">
    <property type="entry name" value="AMINOPEPTIDASE"/>
    <property type="match status" value="1"/>
</dbReference>
<dbReference type="RefSeq" id="WP_133581788.1">
    <property type="nucleotide sequence ID" value="NZ_SNYJ01000019.1"/>
</dbReference>
<dbReference type="InterPro" id="IPR052170">
    <property type="entry name" value="M29_Exopeptidase"/>
</dbReference>
<keyword evidence="2" id="KW-0645">Protease</keyword>
<organism evidence="2 3">
    <name type="scientific">Aureibacillus halotolerans</name>
    <dbReference type="NCBI Taxonomy" id="1508390"/>
    <lineage>
        <taxon>Bacteria</taxon>
        <taxon>Bacillati</taxon>
        <taxon>Bacillota</taxon>
        <taxon>Bacilli</taxon>
        <taxon>Bacillales</taxon>
        <taxon>Bacillaceae</taxon>
        <taxon>Aureibacillus</taxon>
    </lineage>
</organism>
<dbReference type="SUPFAM" id="SSF144052">
    <property type="entry name" value="Thermophilic metalloprotease-like"/>
    <property type="match status" value="1"/>
</dbReference>
<sequence length="323" mass="34577">MTTLQTFIPIIDNMMQKNVLATGKEHVVVLADLDKEDIGRLMFDALCQLGYACDFAVMQTRERSGEEPPATIAALMKASDICFCVCEHSLTHTEARKAASTAGTKVVTMPGITMDMFTEGAMKADYTKVKKLTAHFTEQLHRHERITIKTGPDKDHLLTLNIADRQGIPSAGVFEGRGHSGNLPSGESFIAPQMEDSTGSIYIDGSIAGIGKVAAPVVLTVEEGRLVDASGEDGARLLELLGKEDGRCIAEFGIGTNTHARVTGNILEDEKAYGTIHVAFGSNKTFGGTIDAGVHLDCVTLTPTVHFGDTLVVDQGQVLDTVN</sequence>
<evidence type="ECO:0000256" key="1">
    <source>
        <dbReference type="ARBA" id="ARBA00022723"/>
    </source>
</evidence>
<dbReference type="EMBL" id="SNYJ01000019">
    <property type="protein sequence ID" value="TDQ36261.1"/>
    <property type="molecule type" value="Genomic_DNA"/>
</dbReference>
<dbReference type="OrthoDB" id="9803993at2"/>
<dbReference type="PANTHER" id="PTHR34448:SF1">
    <property type="entry name" value="BLL6088 PROTEIN"/>
    <property type="match status" value="1"/>
</dbReference>
<dbReference type="GO" id="GO:0006508">
    <property type="term" value="P:proteolysis"/>
    <property type="evidence" value="ECO:0007669"/>
    <property type="project" value="InterPro"/>
</dbReference>
<dbReference type="InterPro" id="IPR058739">
    <property type="entry name" value="NicX"/>
</dbReference>
<protein>
    <submittedName>
        <fullName evidence="2">Leucyl aminopeptidase (Aminopeptidase T)</fullName>
    </submittedName>
</protein>
<dbReference type="GO" id="GO:0046872">
    <property type="term" value="F:metal ion binding"/>
    <property type="evidence" value="ECO:0007669"/>
    <property type="project" value="UniProtKB-KW"/>
</dbReference>
<dbReference type="Pfam" id="PF26233">
    <property type="entry name" value="NicX"/>
    <property type="match status" value="1"/>
</dbReference>
<dbReference type="Proteomes" id="UP000295632">
    <property type="component" value="Unassembled WGS sequence"/>
</dbReference>
<evidence type="ECO:0000313" key="2">
    <source>
        <dbReference type="EMBL" id="TDQ36261.1"/>
    </source>
</evidence>
<name>A0A4R6TSI1_9BACI</name>
<evidence type="ECO:0000313" key="3">
    <source>
        <dbReference type="Proteomes" id="UP000295632"/>
    </source>
</evidence>
<gene>
    <name evidence="2" type="ORF">EV213_11950</name>
</gene>
<comment type="caution">
    <text evidence="2">The sequence shown here is derived from an EMBL/GenBank/DDBJ whole genome shotgun (WGS) entry which is preliminary data.</text>
</comment>
<keyword evidence="2" id="KW-0378">Hydrolase</keyword>
<reference evidence="2 3" key="1">
    <citation type="submission" date="2019-03" db="EMBL/GenBank/DDBJ databases">
        <title>Genomic Encyclopedia of Type Strains, Phase IV (KMG-IV): sequencing the most valuable type-strain genomes for metagenomic binning, comparative biology and taxonomic classification.</title>
        <authorList>
            <person name="Goeker M."/>
        </authorList>
    </citation>
    <scope>NUCLEOTIDE SEQUENCE [LARGE SCALE GENOMIC DNA]</scope>
    <source>
        <strain evidence="2 3">DSM 28697</strain>
    </source>
</reference>